<evidence type="ECO:0000313" key="2">
    <source>
        <dbReference type="EMBL" id="MCG2461379.1"/>
    </source>
</evidence>
<feature type="transmembrane region" description="Helical" evidence="1">
    <location>
        <begin position="45"/>
        <end position="65"/>
    </location>
</feature>
<dbReference type="AlphaFoldDB" id="A0AAE3EWE8"/>
<proteinExistence type="predicted"/>
<dbReference type="RefSeq" id="WP_317902524.1">
    <property type="nucleotide sequence ID" value="NZ_JAIRBC010000015.1"/>
</dbReference>
<protein>
    <submittedName>
        <fullName evidence="2">Uncharacterized protein</fullName>
    </submittedName>
</protein>
<keyword evidence="3" id="KW-1185">Reference proteome</keyword>
<reference evidence="2" key="1">
    <citation type="submission" date="2023-02" db="EMBL/GenBank/DDBJ databases">
        <title>Genome of Flavobacteriaceae gen. nov. sp. strain F89.</title>
        <authorList>
            <person name="Wang Y."/>
        </authorList>
    </citation>
    <scope>NUCLEOTIDE SEQUENCE</scope>
    <source>
        <strain evidence="2">F89</strain>
    </source>
</reference>
<keyword evidence="1" id="KW-0472">Membrane</keyword>
<evidence type="ECO:0000256" key="1">
    <source>
        <dbReference type="SAM" id="Phobius"/>
    </source>
</evidence>
<evidence type="ECO:0000313" key="3">
    <source>
        <dbReference type="Proteomes" id="UP001200642"/>
    </source>
</evidence>
<comment type="caution">
    <text evidence="2">The sequence shown here is derived from an EMBL/GenBank/DDBJ whole genome shotgun (WGS) entry which is preliminary data.</text>
</comment>
<accession>A0AAE3EWE8</accession>
<sequence length="95" mass="10687">MAVYNKLLLDFRSLYWEYVPLSIIFQSCVGSVAAMMILAAKGPYYILQLGICILLSMLYNAAILAQLKSKWVFDMLLISVGINVLLLVLNLWIAV</sequence>
<gene>
    <name evidence="2" type="ORF">K8352_11515</name>
</gene>
<organism evidence="2 3">
    <name type="scientific">Cerina litoralis</name>
    <dbReference type="NCBI Taxonomy" id="2874477"/>
    <lineage>
        <taxon>Bacteria</taxon>
        <taxon>Pseudomonadati</taxon>
        <taxon>Bacteroidota</taxon>
        <taxon>Flavobacteriia</taxon>
        <taxon>Flavobacteriales</taxon>
        <taxon>Flavobacteriaceae</taxon>
        <taxon>Cerina</taxon>
    </lineage>
</organism>
<keyword evidence="1" id="KW-1133">Transmembrane helix</keyword>
<dbReference type="EMBL" id="JAIRBC010000015">
    <property type="protein sequence ID" value="MCG2461379.1"/>
    <property type="molecule type" value="Genomic_DNA"/>
</dbReference>
<feature type="transmembrane region" description="Helical" evidence="1">
    <location>
        <begin position="71"/>
        <end position="93"/>
    </location>
</feature>
<name>A0AAE3EWE8_9FLAO</name>
<keyword evidence="1" id="KW-0812">Transmembrane</keyword>
<dbReference type="Proteomes" id="UP001200642">
    <property type="component" value="Unassembled WGS sequence"/>
</dbReference>
<feature type="transmembrane region" description="Helical" evidence="1">
    <location>
        <begin position="18"/>
        <end position="38"/>
    </location>
</feature>
<dbReference type="PROSITE" id="PS51257">
    <property type="entry name" value="PROKAR_LIPOPROTEIN"/>
    <property type="match status" value="1"/>
</dbReference>